<keyword evidence="2" id="KW-1185">Reference proteome</keyword>
<sequence>MHLAFSVEFRDSLKEKKRNPMPLFTKWENPCSIAESDVLLGNHPRPTSEPSPTVHHLKGEVLIRRIKNYGNGCTSYGVLLG</sequence>
<reference evidence="1 2" key="1">
    <citation type="submission" date="2021-06" db="EMBL/GenBank/DDBJ databases">
        <title>Caerostris extrusa draft genome.</title>
        <authorList>
            <person name="Kono N."/>
            <person name="Arakawa K."/>
        </authorList>
    </citation>
    <scope>NUCLEOTIDE SEQUENCE [LARGE SCALE GENOMIC DNA]</scope>
</reference>
<comment type="caution">
    <text evidence="1">The sequence shown here is derived from an EMBL/GenBank/DDBJ whole genome shotgun (WGS) entry which is preliminary data.</text>
</comment>
<evidence type="ECO:0000313" key="1">
    <source>
        <dbReference type="EMBL" id="GIX96151.1"/>
    </source>
</evidence>
<name>A0AAV4PGF0_CAEEX</name>
<dbReference type="Proteomes" id="UP001054945">
    <property type="component" value="Unassembled WGS sequence"/>
</dbReference>
<organism evidence="1 2">
    <name type="scientific">Caerostris extrusa</name>
    <name type="common">Bark spider</name>
    <name type="synonym">Caerostris bankana</name>
    <dbReference type="NCBI Taxonomy" id="172846"/>
    <lineage>
        <taxon>Eukaryota</taxon>
        <taxon>Metazoa</taxon>
        <taxon>Ecdysozoa</taxon>
        <taxon>Arthropoda</taxon>
        <taxon>Chelicerata</taxon>
        <taxon>Arachnida</taxon>
        <taxon>Araneae</taxon>
        <taxon>Araneomorphae</taxon>
        <taxon>Entelegynae</taxon>
        <taxon>Araneoidea</taxon>
        <taxon>Araneidae</taxon>
        <taxon>Caerostris</taxon>
    </lineage>
</organism>
<dbReference type="AlphaFoldDB" id="A0AAV4PGF0"/>
<proteinExistence type="predicted"/>
<dbReference type="EMBL" id="BPLR01004611">
    <property type="protein sequence ID" value="GIX96151.1"/>
    <property type="molecule type" value="Genomic_DNA"/>
</dbReference>
<protein>
    <submittedName>
        <fullName evidence="1">Uncharacterized protein</fullName>
    </submittedName>
</protein>
<accession>A0AAV4PGF0</accession>
<evidence type="ECO:0000313" key="2">
    <source>
        <dbReference type="Proteomes" id="UP001054945"/>
    </source>
</evidence>
<gene>
    <name evidence="1" type="ORF">CEXT_363311</name>
</gene>